<reference evidence="2" key="1">
    <citation type="submission" date="2022-10" db="EMBL/GenBank/DDBJ databases">
        <title>Characterization and whole genome sequencing of a new Roseateles species, isolated from fresh water.</title>
        <authorList>
            <person name="Guliayeva D.Y."/>
            <person name="Akhremchuk A.E."/>
            <person name="Sikolenko M.A."/>
            <person name="Valentovich L.N."/>
            <person name="Sidarenka A.V."/>
        </authorList>
    </citation>
    <scope>NUCLEOTIDE SEQUENCE</scope>
    <source>
        <strain evidence="2">BIM B-1768</strain>
    </source>
</reference>
<keyword evidence="3" id="KW-1185">Reference proteome</keyword>
<dbReference type="SUPFAM" id="SSF52799">
    <property type="entry name" value="(Phosphotyrosine protein) phosphatases II"/>
    <property type="match status" value="1"/>
</dbReference>
<sequence length="205" mass="21648">MDVISPDTTLALAAHSLQFQADHPGRKVLVMCRDGRGPSAQLVAAMDLYARHRDGELRPSNINAQIQEVVRSLSHSAQQQLPKTLPGMVGLCAVGTALLPLAPHDLVAGPPRPRQTSPAKPPRRLPLAPPPPTPQLRDPAVAAKLRGRARPVGTIDASPDPQAGPAAPLPVSHGMPQMPPKTRRAPEPPGTPPAPPTPARRRKAP</sequence>
<protein>
    <recommendedName>
        <fullName evidence="4">Tyrosine specific protein phosphatases domain-containing protein</fullName>
    </recommendedName>
</protein>
<feature type="compositionally biased region" description="Pro residues" evidence="1">
    <location>
        <begin position="187"/>
        <end position="198"/>
    </location>
</feature>
<dbReference type="RefSeq" id="WP_261758621.1">
    <property type="nucleotide sequence ID" value="NZ_CP104562.2"/>
</dbReference>
<gene>
    <name evidence="2" type="ORF">N4261_02290</name>
</gene>
<proteinExistence type="predicted"/>
<dbReference type="Proteomes" id="UP001064933">
    <property type="component" value="Chromosome"/>
</dbReference>
<feature type="region of interest" description="Disordered" evidence="1">
    <location>
        <begin position="105"/>
        <end position="205"/>
    </location>
</feature>
<organism evidence="2 3">
    <name type="scientific">Roseateles amylovorans</name>
    <dbReference type="NCBI Taxonomy" id="2978473"/>
    <lineage>
        <taxon>Bacteria</taxon>
        <taxon>Pseudomonadati</taxon>
        <taxon>Pseudomonadota</taxon>
        <taxon>Betaproteobacteria</taxon>
        <taxon>Burkholderiales</taxon>
        <taxon>Sphaerotilaceae</taxon>
        <taxon>Roseateles</taxon>
    </lineage>
</organism>
<evidence type="ECO:0008006" key="4">
    <source>
        <dbReference type="Google" id="ProtNLM"/>
    </source>
</evidence>
<evidence type="ECO:0000313" key="2">
    <source>
        <dbReference type="EMBL" id="UXH78790.1"/>
    </source>
</evidence>
<evidence type="ECO:0000256" key="1">
    <source>
        <dbReference type="SAM" id="MobiDB-lite"/>
    </source>
</evidence>
<dbReference type="EMBL" id="CP104562">
    <property type="protein sequence ID" value="UXH78790.1"/>
    <property type="molecule type" value="Genomic_DNA"/>
</dbReference>
<accession>A0ABY6B178</accession>
<evidence type="ECO:0000313" key="3">
    <source>
        <dbReference type="Proteomes" id="UP001064933"/>
    </source>
</evidence>
<dbReference type="InterPro" id="IPR029021">
    <property type="entry name" value="Prot-tyrosine_phosphatase-like"/>
</dbReference>
<name>A0ABY6B178_9BURK</name>